<dbReference type="InterPro" id="IPR011430">
    <property type="entry name" value="UTP20_N"/>
</dbReference>
<dbReference type="Proteomes" id="UP000238350">
    <property type="component" value="Unassembled WGS sequence"/>
</dbReference>
<accession>A0A2T0FG76</accession>
<evidence type="ECO:0000259" key="1">
    <source>
        <dbReference type="Pfam" id="PF07539"/>
    </source>
</evidence>
<dbReference type="Pfam" id="PF23099">
    <property type="entry name" value="UTP20_C"/>
    <property type="match status" value="1"/>
</dbReference>
<dbReference type="RefSeq" id="XP_024663930.1">
    <property type="nucleotide sequence ID" value="XM_024808162.1"/>
</dbReference>
<dbReference type="PANTHER" id="PTHR17695">
    <property type="entry name" value="SMALL SUBUNIT PROCESSOME COMPONENT 20 HOMOLOG"/>
    <property type="match status" value="1"/>
</dbReference>
<dbReference type="InterPro" id="IPR052575">
    <property type="entry name" value="SSU_processome_comp_20"/>
</dbReference>
<dbReference type="STRING" id="45607.A0A2T0FG76"/>
<dbReference type="GO" id="GO:0032040">
    <property type="term" value="C:small-subunit processome"/>
    <property type="evidence" value="ECO:0007669"/>
    <property type="project" value="TreeGrafter"/>
</dbReference>
<protein>
    <submittedName>
        <fullName evidence="4">U3 small nucleolar RNA-associated protein 20</fullName>
    </submittedName>
</protein>
<proteinExistence type="predicted"/>
<reference evidence="4 5" key="1">
    <citation type="submission" date="2017-04" db="EMBL/GenBank/DDBJ databases">
        <title>Genome sequencing of [Candida] sorbophila.</title>
        <authorList>
            <person name="Ahn J.O."/>
        </authorList>
    </citation>
    <scope>NUCLEOTIDE SEQUENCE [LARGE SCALE GENOMIC DNA]</scope>
    <source>
        <strain evidence="4 5">DS02</strain>
    </source>
</reference>
<evidence type="ECO:0000313" key="5">
    <source>
        <dbReference type="Proteomes" id="UP000238350"/>
    </source>
</evidence>
<name>A0A2T0FG76_9ASCO</name>
<sequence>MKAKRATQSDVRKHTFVPFTDRVAAIRIDPVRKVSGHRKLPDAEHGSYFIEALGQWSELNLATNFTNFAEKATRLSLSLPLIIHNQKEIMDLLLEHAKRIDAHSAEPILDLITHFAHDMGSDFEPYFGPTLTTLIEITENMHGEPDLQLYERVFNCLAYLFKYLARLLTTDLRPTYDLLSTLFGKDHKQRGFVLRFAAESMAFLVRKCSDESLSLILNHIIEDVDRQQNPQYSKSTSILLANTMKGPGSGLHSRARELATALLDSVVQVGTRYIYNFACDVFVQVLHHVRKESSQPLYDAVLNYGKADPSLNFLLLFTFAGLRKGDRVHNWGEIYKKLVGLLSNDPVLSVDAVFATAVVLSNASFEATSQYFGQVSSALKDTSSALRVYTLVSELNSDVTQTFIEKLALPKLVSGNALDQCIGLFLLDMDQKVNKKTKFNAKDLLEVWWKIHVLDDTFTGLLKKLVEVQVESSSRGLQADICGTLLLADPSPANYKLVLEHFSYLDPRESLLKGLALGLPSKLSESEKKHLVELLLDSTMSWNAAIRSAAVEICKKLYPTPLLDQCILIDQIPIDVSNSRNLAMHIRNLAKNYSTSGSNYIVDLVVPRYMFGLLTSRFQPIWTAVLEQVPVLSDKNKEIIWELALKWIKDAPEQQALYGDDVMESELPHIHDLDCTFLSKVQQRGRHIWADYEDPETALKIRAANETNVPVPEDLRSLAIKVLAQIPKTAESHGDTLTPYILHDAGEETAYKDRVALLELFAKFTKPRKLERFDELYARYLYFLGSRHLPIQKLAIKCVLSDNSSSAAVLRKYRDNLDALTDDARLKDEMTHIVGLKGTGQEHAIHDDDRQIAMPIVVRLLYGRAQIAKSTGGIRATQRHAVLTALHSLEPQYIKLFNELAAEQVEFGSDISSLRRQQGYLSLVQDTIHELQSLMVHALDVVVPALLNIIQVVERIGESEEHIFKSAKQLRQSSTKTLESLFSSIAEQGLWAEYIDRIYETLINPQLVNFGQRNLEQPSALMVLVSTLSGDIGLVGYLRPKLAEALVSCITFANVKESVVQLVLGFVDNLLEANSELAQVVVPTVIDHLPSLLEREFSINALSQQVSLLNKLVDRDSDCFSKETRDSLISVALLALNKPTGKVPTTVKATLLDSLSKLLVDESVTEAKIDEAYVNLTKMFRLFSDRRARENLARCYASFGARCPKYELVGELVVELNSFDQRRLGLPDFDRRLAAFAIINEQKYLELTSMDWLVLVYNMLFFIKDPEELALRNNSSYSLRRFVDALNGAGGEHIAIMNDAVLPAIKLGLRESNEAFRLLYLEVLGHLVHTNKTVESIQDLKNLYVEDDDEVDFFYNVQHIQVHRRRRAVQRLSSVASEGKLSGTSISQILLPIIEHFVAYSGNKDGELNNLADDTISAIGELTKHITWNQFRAIVRRYVSLVVTKPLEIRKNVKLVNAMGIAVENPHFELPKPEKYADFVANEVVAPLHKVMSQKTNEHENLPERITLAIPIVYFLRSLPKDDLERELPGKLSGLCQILRSKTQELRDVVRETLGRVVKILGPDYFVYIVSELSSALRRGAQLHVLGFTVHSLLLELKDVIVPGDLDASVEGISDIIIEDIFGTTGQEKDSDGYVTSAKEVKQHKSFDTAEILASNINLPQFGLFIQPIKDLLLYTKINLKTERKVSELLQRISNGLHRNAVSKSQQGLVMCFQMYKMCTSATERQERESELANGSLPTDRKAILDRAAKESEAFFTVRLSSRHWDETNGARKLYVKQLYLLQTFVLDALRTMLGATELLTVANVKGLLPIVEEAIQSNQEDTQIAALKLATSSLRIAVPGIDDRITSLGRRTLALIKTTSSTTTELCQACLKFLVMLFKHKPDFELKEAGIGYILDRIKPDIEEPDRQGVSIGFTRAILSRKLLLPQLYDMMDQIAKVMVTNQSAMVRTACRSAYLQFLLEYPHGKQRLDKHFAFLVSNLQYPSSNGRLSVMEMIRLVITKVHEEQIEATLTSFFVGLVLVLVNDDEAECRSTASKLIKELLTRVDSDSKTVIIDYCVSWLSKLGTNNLLVRGGMEVVAMMGEAGGYLDNQKLQERIDKTVVEVLEGSRRQSGLEVEWQLVYFVLQYVSQQSISLETLKLVEDALLFPHPWVRALAGRIFGSYYTLAKTEGKPLSTELLTEAANRFMRQMGAPSLPEPDGVQIVKNLVYTVTAWESTTPAPTVETKTGEQKCTEWLFNRVSGLLRVDIHNPETVGSKTAAVQLLASLAQVLGAERLKPLAESAILGLYVLTQHLDDDEKTELRDLAQQALTIYHKALGTTEYLHLYNAARQQVQTKRLERRTKRSVEAVTAPATHARKKIKKNILKKESRRRHAKAKRT</sequence>
<dbReference type="InterPro" id="IPR046523">
    <property type="entry name" value="UTP20_dom"/>
</dbReference>
<dbReference type="InterPro" id="IPR016024">
    <property type="entry name" value="ARM-type_fold"/>
</dbReference>
<dbReference type="OrthoDB" id="360653at2759"/>
<dbReference type="Pfam" id="PF07539">
    <property type="entry name" value="UTP20_N"/>
    <property type="match status" value="1"/>
</dbReference>
<evidence type="ECO:0000259" key="3">
    <source>
        <dbReference type="Pfam" id="PF23099"/>
    </source>
</evidence>
<dbReference type="GeneID" id="36515353"/>
<organism evidence="4 5">
    <name type="scientific">Wickerhamiella sorbophila</name>
    <dbReference type="NCBI Taxonomy" id="45607"/>
    <lineage>
        <taxon>Eukaryota</taxon>
        <taxon>Fungi</taxon>
        <taxon>Dikarya</taxon>
        <taxon>Ascomycota</taxon>
        <taxon>Saccharomycotina</taxon>
        <taxon>Dipodascomycetes</taxon>
        <taxon>Dipodascales</taxon>
        <taxon>Trichomonascaceae</taxon>
        <taxon>Wickerhamiella</taxon>
    </lineage>
</organism>
<dbReference type="Gene3D" id="1.25.10.10">
    <property type="entry name" value="Leucine-rich Repeat Variant"/>
    <property type="match status" value="1"/>
</dbReference>
<dbReference type="EMBL" id="NDIQ01000001">
    <property type="protein sequence ID" value="PRT53984.1"/>
    <property type="molecule type" value="Genomic_DNA"/>
</dbReference>
<feature type="domain" description="U3 small nucleolar RNA-associated protein 20 N-terminal" evidence="1">
    <location>
        <begin position="750"/>
        <end position="1313"/>
    </location>
</feature>
<dbReference type="GO" id="GO:0030686">
    <property type="term" value="C:90S preribosome"/>
    <property type="evidence" value="ECO:0007669"/>
    <property type="project" value="TreeGrafter"/>
</dbReference>
<feature type="domain" description="U3 small nucleolar RNA-associated protein 20 C-terminal" evidence="3">
    <location>
        <begin position="2154"/>
        <end position="2375"/>
    </location>
</feature>
<dbReference type="Pfam" id="PF20416">
    <property type="entry name" value="UTP20"/>
    <property type="match status" value="1"/>
</dbReference>
<evidence type="ECO:0000313" key="4">
    <source>
        <dbReference type="EMBL" id="PRT53984.1"/>
    </source>
</evidence>
<dbReference type="PANTHER" id="PTHR17695:SF11">
    <property type="entry name" value="SMALL SUBUNIT PROCESSOME COMPONENT 20 HOMOLOG"/>
    <property type="match status" value="1"/>
</dbReference>
<feature type="domain" description="U3 small nucleolar RNA-associated protein 20" evidence="2">
    <location>
        <begin position="1497"/>
        <end position="1715"/>
    </location>
</feature>
<evidence type="ECO:0000259" key="2">
    <source>
        <dbReference type="Pfam" id="PF20416"/>
    </source>
</evidence>
<dbReference type="SUPFAM" id="SSF48371">
    <property type="entry name" value="ARM repeat"/>
    <property type="match status" value="2"/>
</dbReference>
<comment type="caution">
    <text evidence="4">The sequence shown here is derived from an EMBL/GenBank/DDBJ whole genome shotgun (WGS) entry which is preliminary data.</text>
</comment>
<gene>
    <name evidence="4" type="ORF">B9G98_01604</name>
</gene>
<dbReference type="InterPro" id="IPR057525">
    <property type="entry name" value="UTP20_C"/>
</dbReference>
<keyword evidence="5" id="KW-1185">Reference proteome</keyword>
<dbReference type="InterPro" id="IPR011989">
    <property type="entry name" value="ARM-like"/>
</dbReference>